<dbReference type="PANTHER" id="PTHR33397">
    <property type="entry name" value="UPF0331 PROTEIN YUTE"/>
    <property type="match status" value="1"/>
</dbReference>
<dbReference type="EMBL" id="LR778175">
    <property type="protein sequence ID" value="CAB1275799.1"/>
    <property type="molecule type" value="Genomic_DNA"/>
</dbReference>
<evidence type="ECO:0000313" key="5">
    <source>
        <dbReference type="EMBL" id="CAB1275799.1"/>
    </source>
</evidence>
<protein>
    <recommendedName>
        <fullName evidence="7">Toxin-antitoxin antitoxin component</fullName>
    </recommendedName>
</protein>
<dbReference type="Gene3D" id="1.20.120.580">
    <property type="entry name" value="bsu32300-like"/>
    <property type="match status" value="1"/>
</dbReference>
<evidence type="ECO:0008006" key="7">
    <source>
        <dbReference type="Google" id="ProtNLM"/>
    </source>
</evidence>
<dbReference type="RefSeq" id="WP_197745147.1">
    <property type="nucleotide sequence ID" value="NZ_LR778175.1"/>
</dbReference>
<keyword evidence="1" id="KW-1277">Toxin-antitoxin system</keyword>
<keyword evidence="2" id="KW-0540">Nuclease</keyword>
<sequence>MDDVLLNKIAMIERCLARIKEEYHDDETELETNFTRQDSIVLNLQRACEAAISLAMHVVRAHRLGTPQESRDGFELLYQAEIIDETLCQQMKKMVGFRNIAVHQYEKLNLLIIHYIIENNLNDFLKFTQIILKQAKKQPP</sequence>
<keyword evidence="3" id="KW-0378">Hydrolase</keyword>
<dbReference type="Pfam" id="PF01934">
    <property type="entry name" value="HepT-like"/>
    <property type="match status" value="1"/>
</dbReference>
<evidence type="ECO:0000313" key="6">
    <source>
        <dbReference type="Proteomes" id="UP000516072"/>
    </source>
</evidence>
<keyword evidence="6" id="KW-1185">Reference proteome</keyword>
<organism evidence="5 6">
    <name type="scientific">Candidatus Nitrosacidococcus tergens</name>
    <dbReference type="NCBI Taxonomy" id="553981"/>
    <lineage>
        <taxon>Bacteria</taxon>
        <taxon>Pseudomonadati</taxon>
        <taxon>Pseudomonadota</taxon>
        <taxon>Gammaproteobacteria</taxon>
        <taxon>Chromatiales</taxon>
        <taxon>Chromatiaceae</taxon>
        <taxon>Candidatus Nitrosacidococcus</taxon>
    </lineage>
</organism>
<dbReference type="GO" id="GO:0110001">
    <property type="term" value="C:toxin-antitoxin complex"/>
    <property type="evidence" value="ECO:0007669"/>
    <property type="project" value="InterPro"/>
</dbReference>
<dbReference type="PANTHER" id="PTHR33397:SF3">
    <property type="entry name" value="MRNA NUCLEASE HEPT"/>
    <property type="match status" value="1"/>
</dbReference>
<evidence type="ECO:0000256" key="4">
    <source>
        <dbReference type="ARBA" id="ARBA00024207"/>
    </source>
</evidence>
<dbReference type="KEGG" id="ntg:NSCAC_0848"/>
<dbReference type="InterPro" id="IPR037038">
    <property type="entry name" value="HepT-like_sf"/>
</dbReference>
<dbReference type="NCBIfam" id="NF047751">
    <property type="entry name" value="HepT_toxin"/>
    <property type="match status" value="1"/>
</dbReference>
<comment type="similarity">
    <text evidence="4">Belongs to the HepT RNase toxin family.</text>
</comment>
<gene>
    <name evidence="5" type="ORF">NSCAC_0848</name>
</gene>
<dbReference type="InterPro" id="IPR008201">
    <property type="entry name" value="HepT-like"/>
</dbReference>
<dbReference type="Proteomes" id="UP000516072">
    <property type="component" value="Chromosome"/>
</dbReference>
<dbReference type="GO" id="GO:0016787">
    <property type="term" value="F:hydrolase activity"/>
    <property type="evidence" value="ECO:0007669"/>
    <property type="project" value="UniProtKB-KW"/>
</dbReference>
<evidence type="ECO:0000256" key="1">
    <source>
        <dbReference type="ARBA" id="ARBA00022649"/>
    </source>
</evidence>
<proteinExistence type="inferred from homology"/>
<accession>A0A7G1Q9K6</accession>
<name>A0A7G1Q9K6_9GAMM</name>
<dbReference type="AlphaFoldDB" id="A0A7G1Q9K6"/>
<dbReference type="GO" id="GO:0004540">
    <property type="term" value="F:RNA nuclease activity"/>
    <property type="evidence" value="ECO:0007669"/>
    <property type="project" value="InterPro"/>
</dbReference>
<dbReference type="InterPro" id="IPR052379">
    <property type="entry name" value="Type_VII_TA_RNase"/>
</dbReference>
<evidence type="ECO:0000256" key="2">
    <source>
        <dbReference type="ARBA" id="ARBA00022722"/>
    </source>
</evidence>
<reference evidence="5 6" key="1">
    <citation type="submission" date="2020-03" db="EMBL/GenBank/DDBJ databases">
        <authorList>
            <person name="Picone N."/>
        </authorList>
    </citation>
    <scope>NUCLEOTIDE SEQUENCE [LARGE SCALE GENOMIC DNA]</scope>
    <source>
        <strain evidence="5">NSCAC1</strain>
    </source>
</reference>
<evidence type="ECO:0000256" key="3">
    <source>
        <dbReference type="ARBA" id="ARBA00022801"/>
    </source>
</evidence>